<dbReference type="Proteomes" id="UP000789366">
    <property type="component" value="Unassembled WGS sequence"/>
</dbReference>
<name>A0ACA9P242_9GLOM</name>
<sequence length="74" mass="8666">TFENPNCDEAKQLEKQLNHYKLQEDRLIVFEDEENLMAKDIKKYIHSCDICQYNKGSTQAPAELLQLLEIPTQP</sequence>
<proteinExistence type="predicted"/>
<keyword evidence="2" id="KW-1185">Reference proteome</keyword>
<gene>
    <name evidence="1" type="ORF">SPELUC_LOCUS10335</name>
</gene>
<evidence type="ECO:0000313" key="2">
    <source>
        <dbReference type="Proteomes" id="UP000789366"/>
    </source>
</evidence>
<organism evidence="1 2">
    <name type="scientific">Cetraspora pellucida</name>
    <dbReference type="NCBI Taxonomy" id="1433469"/>
    <lineage>
        <taxon>Eukaryota</taxon>
        <taxon>Fungi</taxon>
        <taxon>Fungi incertae sedis</taxon>
        <taxon>Mucoromycota</taxon>
        <taxon>Glomeromycotina</taxon>
        <taxon>Glomeromycetes</taxon>
        <taxon>Diversisporales</taxon>
        <taxon>Gigasporaceae</taxon>
        <taxon>Cetraspora</taxon>
    </lineage>
</organism>
<dbReference type="EMBL" id="CAJVPW010018981">
    <property type="protein sequence ID" value="CAG8684382.1"/>
    <property type="molecule type" value="Genomic_DNA"/>
</dbReference>
<feature type="non-terminal residue" evidence="1">
    <location>
        <position position="1"/>
    </location>
</feature>
<protein>
    <submittedName>
        <fullName evidence="1">5447_t:CDS:1</fullName>
    </submittedName>
</protein>
<accession>A0ACA9P242</accession>
<evidence type="ECO:0000313" key="1">
    <source>
        <dbReference type="EMBL" id="CAG8684382.1"/>
    </source>
</evidence>
<comment type="caution">
    <text evidence="1">The sequence shown here is derived from an EMBL/GenBank/DDBJ whole genome shotgun (WGS) entry which is preliminary data.</text>
</comment>
<reference evidence="1" key="1">
    <citation type="submission" date="2021-06" db="EMBL/GenBank/DDBJ databases">
        <authorList>
            <person name="Kallberg Y."/>
            <person name="Tangrot J."/>
            <person name="Rosling A."/>
        </authorList>
    </citation>
    <scope>NUCLEOTIDE SEQUENCE</scope>
    <source>
        <strain evidence="1">28 12/20/2015</strain>
    </source>
</reference>